<name>A0A8S1IQ42_9CHLO</name>
<dbReference type="Proteomes" id="UP000708148">
    <property type="component" value="Unassembled WGS sequence"/>
</dbReference>
<dbReference type="AlphaFoldDB" id="A0A8S1IQ42"/>
<evidence type="ECO:0000313" key="5">
    <source>
        <dbReference type="EMBL" id="CAD7695777.1"/>
    </source>
</evidence>
<comment type="similarity">
    <text evidence="1">Belongs to the drug/metabolite transporter (DMT) superfamily. Plant drug/metabolite exporter (P-DME) (TC 2.A.7.4) family.</text>
</comment>
<dbReference type="OrthoDB" id="74158at2759"/>
<evidence type="ECO:0000256" key="2">
    <source>
        <dbReference type="SAM" id="MobiDB-lite"/>
    </source>
</evidence>
<comment type="caution">
    <text evidence="5">The sequence shown here is derived from an EMBL/GenBank/DDBJ whole genome shotgun (WGS) entry which is preliminary data.</text>
</comment>
<feature type="transmembrane region" description="Helical" evidence="3">
    <location>
        <begin position="41"/>
        <end position="61"/>
    </location>
</feature>
<feature type="transmembrane region" description="Helical" evidence="3">
    <location>
        <begin position="105"/>
        <end position="127"/>
    </location>
</feature>
<dbReference type="InterPro" id="IPR000620">
    <property type="entry name" value="EamA_dom"/>
</dbReference>
<evidence type="ECO:0000256" key="3">
    <source>
        <dbReference type="SAM" id="Phobius"/>
    </source>
</evidence>
<dbReference type="GO" id="GO:0016020">
    <property type="term" value="C:membrane"/>
    <property type="evidence" value="ECO:0007669"/>
    <property type="project" value="InterPro"/>
</dbReference>
<dbReference type="PANTHER" id="PTHR22911">
    <property type="entry name" value="ACYL-MALONYL CONDENSING ENZYME-RELATED"/>
    <property type="match status" value="1"/>
</dbReference>
<dbReference type="EMBL" id="CAJHUC010000388">
    <property type="protein sequence ID" value="CAD7695777.1"/>
    <property type="molecule type" value="Genomic_DNA"/>
</dbReference>
<feature type="region of interest" description="Disordered" evidence="2">
    <location>
        <begin position="1"/>
        <end position="34"/>
    </location>
</feature>
<sequence>MSSGDGANEAVELEDDCEEGGLLASPRSGERHSRRQQRTPAFAWPLLFGAVVAVASAGVVFKYMGDVPPVTLAAWRLQATSIVLFNGFIFQWCHLDDSERQRTWGVSHLLAMSGCLLGAQLALWVWGLQHTSLTHGLLFVSVSPILIAAGTWILGWPISRWELVGTAVGVAGVGLLASGGLAKKQGEVSKWVCQERKPTVEFSCVSCWSPWNLCRFLQMGPMARFCCRRGKRCSAGLCEQPCRCCCHYWSKTSSWLKASLSDEL</sequence>
<accession>A0A8S1IQ42</accession>
<feature type="transmembrane region" description="Helical" evidence="3">
    <location>
        <begin position="163"/>
        <end position="182"/>
    </location>
</feature>
<gene>
    <name evidence="5" type="ORF">OSTQU699_LOCUS1138</name>
</gene>
<keyword evidence="3" id="KW-0472">Membrane</keyword>
<evidence type="ECO:0000313" key="6">
    <source>
        <dbReference type="Proteomes" id="UP000708148"/>
    </source>
</evidence>
<feature type="transmembrane region" description="Helical" evidence="3">
    <location>
        <begin position="133"/>
        <end position="156"/>
    </location>
</feature>
<keyword evidence="3" id="KW-0812">Transmembrane</keyword>
<dbReference type="Pfam" id="PF00892">
    <property type="entry name" value="EamA"/>
    <property type="match status" value="1"/>
</dbReference>
<keyword evidence="6" id="KW-1185">Reference proteome</keyword>
<proteinExistence type="inferred from homology"/>
<feature type="domain" description="EamA" evidence="4">
    <location>
        <begin position="46"/>
        <end position="176"/>
    </location>
</feature>
<organism evidence="5 6">
    <name type="scientific">Ostreobium quekettii</name>
    <dbReference type="NCBI Taxonomy" id="121088"/>
    <lineage>
        <taxon>Eukaryota</taxon>
        <taxon>Viridiplantae</taxon>
        <taxon>Chlorophyta</taxon>
        <taxon>core chlorophytes</taxon>
        <taxon>Ulvophyceae</taxon>
        <taxon>TCBD clade</taxon>
        <taxon>Bryopsidales</taxon>
        <taxon>Ostreobineae</taxon>
        <taxon>Ostreobiaceae</taxon>
        <taxon>Ostreobium</taxon>
    </lineage>
</organism>
<dbReference type="InterPro" id="IPR037185">
    <property type="entry name" value="EmrE-like"/>
</dbReference>
<feature type="transmembrane region" description="Helical" evidence="3">
    <location>
        <begin position="73"/>
        <end position="93"/>
    </location>
</feature>
<dbReference type="PANTHER" id="PTHR22911:SF76">
    <property type="entry name" value="EAMA DOMAIN-CONTAINING PROTEIN"/>
    <property type="match status" value="1"/>
</dbReference>
<protein>
    <recommendedName>
        <fullName evidence="4">EamA domain-containing protein</fullName>
    </recommendedName>
</protein>
<keyword evidence="3" id="KW-1133">Transmembrane helix</keyword>
<reference evidence="5" key="1">
    <citation type="submission" date="2020-12" db="EMBL/GenBank/DDBJ databases">
        <authorList>
            <person name="Iha C."/>
        </authorList>
    </citation>
    <scope>NUCLEOTIDE SEQUENCE</scope>
</reference>
<evidence type="ECO:0000259" key="4">
    <source>
        <dbReference type="Pfam" id="PF00892"/>
    </source>
</evidence>
<evidence type="ECO:0000256" key="1">
    <source>
        <dbReference type="ARBA" id="ARBA00007635"/>
    </source>
</evidence>
<dbReference type="SUPFAM" id="SSF103481">
    <property type="entry name" value="Multidrug resistance efflux transporter EmrE"/>
    <property type="match status" value="1"/>
</dbReference>